<dbReference type="AlphaFoldDB" id="A0AAV4MVN6"/>
<accession>A0AAV4MVN6</accession>
<protein>
    <submittedName>
        <fullName evidence="1">Uncharacterized protein</fullName>
    </submittedName>
</protein>
<organism evidence="1 2">
    <name type="scientific">Caerostris extrusa</name>
    <name type="common">Bark spider</name>
    <name type="synonym">Caerostris bankana</name>
    <dbReference type="NCBI Taxonomy" id="172846"/>
    <lineage>
        <taxon>Eukaryota</taxon>
        <taxon>Metazoa</taxon>
        <taxon>Ecdysozoa</taxon>
        <taxon>Arthropoda</taxon>
        <taxon>Chelicerata</taxon>
        <taxon>Arachnida</taxon>
        <taxon>Araneae</taxon>
        <taxon>Araneomorphae</taxon>
        <taxon>Entelegynae</taxon>
        <taxon>Araneoidea</taxon>
        <taxon>Araneidae</taxon>
        <taxon>Caerostris</taxon>
    </lineage>
</organism>
<dbReference type="Gene3D" id="3.30.1360.180">
    <property type="match status" value="1"/>
</dbReference>
<dbReference type="InterPro" id="IPR017850">
    <property type="entry name" value="Alkaline_phosphatase_core_sf"/>
</dbReference>
<evidence type="ECO:0000313" key="2">
    <source>
        <dbReference type="Proteomes" id="UP001054945"/>
    </source>
</evidence>
<gene>
    <name evidence="1" type="primary">AVEN_120122_1</name>
    <name evidence="1" type="ORF">CEXT_716461</name>
</gene>
<sequence length="82" mass="9489">MCKEGILRVYEALKDIPGLHVYLKDEIPEHYHIKHNRLTLPILFGGFQKYYIRDWISQVKSIPTGSSISLGAHGYDPYEVQT</sequence>
<proteinExistence type="predicted"/>
<evidence type="ECO:0000313" key="1">
    <source>
        <dbReference type="EMBL" id="GIX75830.1"/>
    </source>
</evidence>
<dbReference type="EMBL" id="BPLR01002625">
    <property type="protein sequence ID" value="GIX75830.1"/>
    <property type="molecule type" value="Genomic_DNA"/>
</dbReference>
<reference evidence="1 2" key="1">
    <citation type="submission" date="2021-06" db="EMBL/GenBank/DDBJ databases">
        <title>Caerostris extrusa draft genome.</title>
        <authorList>
            <person name="Kono N."/>
            <person name="Arakawa K."/>
        </authorList>
    </citation>
    <scope>NUCLEOTIDE SEQUENCE [LARGE SCALE GENOMIC DNA]</scope>
</reference>
<dbReference type="Proteomes" id="UP001054945">
    <property type="component" value="Unassembled WGS sequence"/>
</dbReference>
<name>A0AAV4MVN6_CAEEX</name>
<comment type="caution">
    <text evidence="1">The sequence shown here is derived from an EMBL/GenBank/DDBJ whole genome shotgun (WGS) entry which is preliminary data.</text>
</comment>
<keyword evidence="2" id="KW-1185">Reference proteome</keyword>
<dbReference type="SUPFAM" id="SSF53649">
    <property type="entry name" value="Alkaline phosphatase-like"/>
    <property type="match status" value="1"/>
</dbReference>